<dbReference type="Pfam" id="PF20505">
    <property type="entry name" value="DUF6731"/>
    <property type="match status" value="1"/>
</dbReference>
<accession>A0A6G8AYQ4</accession>
<name>A0A6G8AYQ4_9LACO</name>
<dbReference type="EMBL" id="CP049888">
    <property type="protein sequence ID" value="QIL50095.1"/>
    <property type="molecule type" value="Genomic_DNA"/>
</dbReference>
<dbReference type="Proteomes" id="UP000500741">
    <property type="component" value="Chromosome"/>
</dbReference>
<evidence type="ECO:0000313" key="1">
    <source>
        <dbReference type="EMBL" id="QIL50095.1"/>
    </source>
</evidence>
<dbReference type="InterPro" id="IPR046618">
    <property type="entry name" value="DUF6731"/>
</dbReference>
<protein>
    <submittedName>
        <fullName evidence="1">Uncharacterized protein</fullName>
    </submittedName>
</protein>
<reference evidence="1 2" key="1">
    <citation type="submission" date="2020-03" db="EMBL/GenBank/DDBJ databases">
        <title>Weissella sp. nov., isolated from Cybister lewisianus.</title>
        <authorList>
            <person name="Hyun D.-W."/>
            <person name="Bae J.-W."/>
        </authorList>
    </citation>
    <scope>NUCLEOTIDE SEQUENCE [LARGE SCALE GENOMIC DNA]</scope>
    <source>
        <strain evidence="1 2">HDW19</strain>
    </source>
</reference>
<organism evidence="1 2">
    <name type="scientific">Weissella coleopterorum</name>
    <dbReference type="NCBI Taxonomy" id="2714949"/>
    <lineage>
        <taxon>Bacteria</taxon>
        <taxon>Bacillati</taxon>
        <taxon>Bacillota</taxon>
        <taxon>Bacilli</taxon>
        <taxon>Lactobacillales</taxon>
        <taxon>Lactobacillaceae</taxon>
        <taxon>Weissella</taxon>
    </lineage>
</organism>
<dbReference type="AlphaFoldDB" id="A0A6G8AYQ4"/>
<sequence>MTVKKVKFSFYNISLSQNGARTKLKWEDFLEYFPTENSDDTGKKFGNQDGKYRNLDFGNGIIRLDHMSDRDGFLYMNFVKLSENGASKAKAIKSGIKDLDLDEDEYVAFDVSAIVDKASGIMMLQNNKFAMTAKRFVEYINLFWSYNKYNKGRSAICVDEIPADEVNLKKGKNFKKFHFAVEDFNDAESRNLPSSLLSGLRTINRYNGYKVDITISKERSGNKFLLEDAIREDIENVRGFSKAEVVYLDDYTEKTETLDLLDENKTLFLEFDIRPKEMLDPVEIEGAMRARMEIEKSHKFK</sequence>
<proteinExistence type="predicted"/>
<evidence type="ECO:0000313" key="2">
    <source>
        <dbReference type="Proteomes" id="UP000500741"/>
    </source>
</evidence>
<dbReference type="RefSeq" id="WP_166009364.1">
    <property type="nucleotide sequence ID" value="NZ_CP049888.1"/>
</dbReference>
<dbReference type="KEGG" id="wco:G7084_01415"/>
<gene>
    <name evidence="1" type="ORF">G7084_01415</name>
</gene>
<keyword evidence="2" id="KW-1185">Reference proteome</keyword>